<accession>A0A9W9CN47</accession>
<feature type="transmembrane region" description="Helical" evidence="1">
    <location>
        <begin position="35"/>
        <end position="56"/>
    </location>
</feature>
<evidence type="ECO:0000313" key="2">
    <source>
        <dbReference type="EMBL" id="KAJ4372457.1"/>
    </source>
</evidence>
<name>A0A9W9CN47_9PLEO</name>
<dbReference type="EMBL" id="JAPEUY010000006">
    <property type="protein sequence ID" value="KAJ4372457.1"/>
    <property type="molecule type" value="Genomic_DNA"/>
</dbReference>
<dbReference type="InterPro" id="IPR052895">
    <property type="entry name" value="HetReg/Transcr_Mod"/>
</dbReference>
<dbReference type="Proteomes" id="UP001140560">
    <property type="component" value="Unassembled WGS sequence"/>
</dbReference>
<dbReference type="AlphaFoldDB" id="A0A9W9CN47"/>
<dbReference type="OrthoDB" id="5416609at2759"/>
<protein>
    <recommendedName>
        <fullName evidence="4">Heterokaryon incompatibility domain-containing protein</fullName>
    </recommendedName>
</protein>
<dbReference type="PANTHER" id="PTHR24148">
    <property type="entry name" value="ANKYRIN REPEAT DOMAIN-CONTAINING PROTEIN 39 HOMOLOG-RELATED"/>
    <property type="match status" value="1"/>
</dbReference>
<evidence type="ECO:0000313" key="3">
    <source>
        <dbReference type="Proteomes" id="UP001140560"/>
    </source>
</evidence>
<sequence length="315" mass="36154">MLRLLDRPYFERAWIVQEVTVSRQVYFMCGTRDCFISWEALLGAFLFLIQVHPWVWEFYSGNRISKVVEMRLSEMDWETSIDIDWTRALLRHRWCLSGDARDKVFAFYGLRCKRAFEELDVRPNYDLPVVVLYTQLAARALKKGQVAVLLAPRLVIGKEQEDDEHFEKITLPSTGETPASLTNAEGIANRPELDPVYRAAKDSAFHATFDNHSWNTHNGEFTATPPPTTLPRLIKLTGFTIATVTCLTRRPWELQKPTGRQTLVDQATVLQFNQHQVHEWEAVFRPNSSALSPIYTPTGESGNTAMYETLMAINL</sequence>
<dbReference type="PANTHER" id="PTHR24148:SF79">
    <property type="entry name" value="HETEROKARYON INCOMPATIBILITY DOMAIN-CONTAINING PROTEIN"/>
    <property type="match status" value="1"/>
</dbReference>
<keyword evidence="1" id="KW-0812">Transmembrane</keyword>
<proteinExistence type="predicted"/>
<keyword evidence="1" id="KW-0472">Membrane</keyword>
<gene>
    <name evidence="2" type="ORF">N0V83_004231</name>
</gene>
<evidence type="ECO:0008006" key="4">
    <source>
        <dbReference type="Google" id="ProtNLM"/>
    </source>
</evidence>
<comment type="caution">
    <text evidence="2">The sequence shown here is derived from an EMBL/GenBank/DDBJ whole genome shotgun (WGS) entry which is preliminary data.</text>
</comment>
<reference evidence="2" key="1">
    <citation type="submission" date="2022-10" db="EMBL/GenBank/DDBJ databases">
        <title>Tapping the CABI collections for fungal endophytes: first genome assemblies for Collariella, Neodidymelliopsis, Ascochyta clinopodiicola, Didymella pomorum, Didymosphaeria variabile, Neocosmospora piperis and Neocucurbitaria cava.</title>
        <authorList>
            <person name="Hill R."/>
        </authorList>
    </citation>
    <scope>NUCLEOTIDE SEQUENCE</scope>
    <source>
        <strain evidence="2">IMI 356814</strain>
    </source>
</reference>
<evidence type="ECO:0000256" key="1">
    <source>
        <dbReference type="SAM" id="Phobius"/>
    </source>
</evidence>
<keyword evidence="1" id="KW-1133">Transmembrane helix</keyword>
<keyword evidence="3" id="KW-1185">Reference proteome</keyword>
<organism evidence="2 3">
    <name type="scientific">Neocucurbitaria cava</name>
    <dbReference type="NCBI Taxonomy" id="798079"/>
    <lineage>
        <taxon>Eukaryota</taxon>
        <taxon>Fungi</taxon>
        <taxon>Dikarya</taxon>
        <taxon>Ascomycota</taxon>
        <taxon>Pezizomycotina</taxon>
        <taxon>Dothideomycetes</taxon>
        <taxon>Pleosporomycetidae</taxon>
        <taxon>Pleosporales</taxon>
        <taxon>Pleosporineae</taxon>
        <taxon>Cucurbitariaceae</taxon>
        <taxon>Neocucurbitaria</taxon>
    </lineage>
</organism>